<dbReference type="EMBL" id="JAPEVA010000016">
    <property type="protein sequence ID" value="KAJ4408369.1"/>
    <property type="molecule type" value="Genomic_DNA"/>
</dbReference>
<accession>A0A9W8ZHV2</accession>
<dbReference type="AlphaFoldDB" id="A0A9W8ZHV2"/>
<comment type="caution">
    <text evidence="1">The sequence shown here is derived from an EMBL/GenBank/DDBJ whole genome shotgun (WGS) entry which is preliminary data.</text>
</comment>
<gene>
    <name evidence="1" type="ORF">N0V91_003373</name>
</gene>
<protein>
    <submittedName>
        <fullName evidence="1">Uncharacterized protein</fullName>
    </submittedName>
</protein>
<evidence type="ECO:0000313" key="2">
    <source>
        <dbReference type="Proteomes" id="UP001140510"/>
    </source>
</evidence>
<sequence length="209" mass="23343">MLALSSLLQTPKPNHKGLQEFKAMVAADQQELEALLAQRVRQAEQASMRRRNELTEAILKALQTPNRPVQGPPHTFGESKIARNAVFASGFTVLRASKDLMNEYVRLDMIILGMRDAEPECVAEQWTEEVERSATLLKIGADAALRNVKKVLGAEFEEGDVYESTLVEDGETMEALEQMELNYLLQKGLSFVERGVKEMVKGLPEPEEA</sequence>
<reference evidence="1" key="1">
    <citation type="submission" date="2022-10" db="EMBL/GenBank/DDBJ databases">
        <title>Tapping the CABI collections for fungal endophytes: first genome assemblies for Collariella, Neodidymelliopsis, Ascochyta clinopodiicola, Didymella pomorum, Didymosphaeria variabile, Neocosmospora piperis and Neocucurbitaria cava.</title>
        <authorList>
            <person name="Hill R."/>
        </authorList>
    </citation>
    <scope>NUCLEOTIDE SEQUENCE</scope>
    <source>
        <strain evidence="1">IMI 355091</strain>
    </source>
</reference>
<proteinExistence type="predicted"/>
<keyword evidence="2" id="KW-1185">Reference proteome</keyword>
<name>A0A9W8ZHV2_9PLEO</name>
<organism evidence="1 2">
    <name type="scientific">Didymella pomorum</name>
    <dbReference type="NCBI Taxonomy" id="749634"/>
    <lineage>
        <taxon>Eukaryota</taxon>
        <taxon>Fungi</taxon>
        <taxon>Dikarya</taxon>
        <taxon>Ascomycota</taxon>
        <taxon>Pezizomycotina</taxon>
        <taxon>Dothideomycetes</taxon>
        <taxon>Pleosporomycetidae</taxon>
        <taxon>Pleosporales</taxon>
        <taxon>Pleosporineae</taxon>
        <taxon>Didymellaceae</taxon>
        <taxon>Didymella</taxon>
    </lineage>
</organism>
<evidence type="ECO:0000313" key="1">
    <source>
        <dbReference type="EMBL" id="KAJ4408369.1"/>
    </source>
</evidence>
<dbReference type="OrthoDB" id="3934814at2759"/>
<dbReference type="Proteomes" id="UP001140510">
    <property type="component" value="Unassembled WGS sequence"/>
</dbReference>